<dbReference type="Gene3D" id="3.40.970.10">
    <property type="entry name" value="Ribonuclease H1, N-terminal domain"/>
    <property type="match status" value="1"/>
</dbReference>
<evidence type="ECO:0000313" key="2">
    <source>
        <dbReference type="EMBL" id="KAJ7694776.1"/>
    </source>
</evidence>
<accession>A0AAD7GH63</accession>
<dbReference type="AlphaFoldDB" id="A0AAD7GH63"/>
<proteinExistence type="predicted"/>
<dbReference type="Proteomes" id="UP001221757">
    <property type="component" value="Unassembled WGS sequence"/>
</dbReference>
<evidence type="ECO:0000259" key="1">
    <source>
        <dbReference type="Pfam" id="PF01693"/>
    </source>
</evidence>
<keyword evidence="3" id="KW-1185">Reference proteome</keyword>
<dbReference type="EMBL" id="JARKIE010000040">
    <property type="protein sequence ID" value="KAJ7694776.1"/>
    <property type="molecule type" value="Genomic_DNA"/>
</dbReference>
<dbReference type="InterPro" id="IPR011320">
    <property type="entry name" value="RNase_H1_N"/>
</dbReference>
<reference evidence="2" key="1">
    <citation type="submission" date="2023-03" db="EMBL/GenBank/DDBJ databases">
        <title>Massive genome expansion in bonnet fungi (Mycena s.s.) driven by repeated elements and novel gene families across ecological guilds.</title>
        <authorList>
            <consortium name="Lawrence Berkeley National Laboratory"/>
            <person name="Harder C.B."/>
            <person name="Miyauchi S."/>
            <person name="Viragh M."/>
            <person name="Kuo A."/>
            <person name="Thoen E."/>
            <person name="Andreopoulos B."/>
            <person name="Lu D."/>
            <person name="Skrede I."/>
            <person name="Drula E."/>
            <person name="Henrissat B."/>
            <person name="Morin E."/>
            <person name="Kohler A."/>
            <person name="Barry K."/>
            <person name="LaButti K."/>
            <person name="Morin E."/>
            <person name="Salamov A."/>
            <person name="Lipzen A."/>
            <person name="Mereny Z."/>
            <person name="Hegedus B."/>
            <person name="Baldrian P."/>
            <person name="Stursova M."/>
            <person name="Weitz H."/>
            <person name="Taylor A."/>
            <person name="Grigoriev I.V."/>
            <person name="Nagy L.G."/>
            <person name="Martin F."/>
            <person name="Kauserud H."/>
        </authorList>
    </citation>
    <scope>NUCLEOTIDE SEQUENCE</scope>
    <source>
        <strain evidence="2">CBHHK067</strain>
    </source>
</reference>
<gene>
    <name evidence="2" type="ORF">B0H17DRAFT_1198937</name>
</gene>
<name>A0AAD7GH63_MYCRO</name>
<sequence length="157" mass="16494">MHVSATTSASTSSSQEMNALITLVARLCRGGPSEAAAAVAVEATATTAKAAAEAVAAANAGTASHNDDPDPVWVRRTPITPAALAARHPDGTGEVWYVVTIGREPGLYRTPDEANAQCDGVPFQQKEKRKTRSEALAWYASRYNAADGEGVQKWVEV</sequence>
<dbReference type="Pfam" id="PF01693">
    <property type="entry name" value="Cauli_VI"/>
    <property type="match status" value="1"/>
</dbReference>
<feature type="domain" description="Ribonuclease H1 N-terminal" evidence="1">
    <location>
        <begin position="96"/>
        <end position="138"/>
    </location>
</feature>
<protein>
    <recommendedName>
        <fullName evidence="1">Ribonuclease H1 N-terminal domain-containing protein</fullName>
    </recommendedName>
</protein>
<dbReference type="SUPFAM" id="SSF55658">
    <property type="entry name" value="L9 N-domain-like"/>
    <property type="match status" value="1"/>
</dbReference>
<organism evidence="2 3">
    <name type="scientific">Mycena rosella</name>
    <name type="common">Pink bonnet</name>
    <name type="synonym">Agaricus rosellus</name>
    <dbReference type="NCBI Taxonomy" id="1033263"/>
    <lineage>
        <taxon>Eukaryota</taxon>
        <taxon>Fungi</taxon>
        <taxon>Dikarya</taxon>
        <taxon>Basidiomycota</taxon>
        <taxon>Agaricomycotina</taxon>
        <taxon>Agaricomycetes</taxon>
        <taxon>Agaricomycetidae</taxon>
        <taxon>Agaricales</taxon>
        <taxon>Marasmiineae</taxon>
        <taxon>Mycenaceae</taxon>
        <taxon>Mycena</taxon>
    </lineage>
</organism>
<dbReference type="InterPro" id="IPR037056">
    <property type="entry name" value="RNase_H1_N_sf"/>
</dbReference>
<evidence type="ECO:0000313" key="3">
    <source>
        <dbReference type="Proteomes" id="UP001221757"/>
    </source>
</evidence>
<dbReference type="InterPro" id="IPR009027">
    <property type="entry name" value="Ribosomal_bL9/RNase_H1_N"/>
</dbReference>
<comment type="caution">
    <text evidence="2">The sequence shown here is derived from an EMBL/GenBank/DDBJ whole genome shotgun (WGS) entry which is preliminary data.</text>
</comment>